<gene>
    <name evidence="7" type="ORF">NLI96_g7252</name>
</gene>
<feature type="region of interest" description="Disordered" evidence="5">
    <location>
        <begin position="407"/>
        <end position="443"/>
    </location>
</feature>
<dbReference type="Proteomes" id="UP001212997">
    <property type="component" value="Unassembled WGS sequence"/>
</dbReference>
<dbReference type="AlphaFoldDB" id="A0AAD5YHD2"/>
<feature type="compositionally biased region" description="Polar residues" evidence="5">
    <location>
        <begin position="17"/>
        <end position="36"/>
    </location>
</feature>
<dbReference type="Pfam" id="PF00226">
    <property type="entry name" value="DnaJ"/>
    <property type="match status" value="1"/>
</dbReference>
<evidence type="ECO:0000256" key="2">
    <source>
        <dbReference type="ARBA" id="ARBA00022737"/>
    </source>
</evidence>
<dbReference type="SUPFAM" id="SSF49493">
    <property type="entry name" value="HSP40/DnaJ peptide-binding domain"/>
    <property type="match status" value="2"/>
</dbReference>
<dbReference type="Gene3D" id="2.10.230.10">
    <property type="entry name" value="Heat shock protein DnaJ, cysteine-rich domain"/>
    <property type="match status" value="1"/>
</dbReference>
<dbReference type="EMBL" id="JANAWD010000292">
    <property type="protein sequence ID" value="KAJ3482036.1"/>
    <property type="molecule type" value="Genomic_DNA"/>
</dbReference>
<name>A0AAD5YHD2_9APHY</name>
<reference evidence="7" key="1">
    <citation type="submission" date="2022-07" db="EMBL/GenBank/DDBJ databases">
        <title>Genome Sequence of Physisporinus lineatus.</title>
        <authorList>
            <person name="Buettner E."/>
        </authorList>
    </citation>
    <scope>NUCLEOTIDE SEQUENCE</scope>
    <source>
        <strain evidence="7">VT162</strain>
    </source>
</reference>
<organism evidence="7 8">
    <name type="scientific">Meripilus lineatus</name>
    <dbReference type="NCBI Taxonomy" id="2056292"/>
    <lineage>
        <taxon>Eukaryota</taxon>
        <taxon>Fungi</taxon>
        <taxon>Dikarya</taxon>
        <taxon>Basidiomycota</taxon>
        <taxon>Agaricomycotina</taxon>
        <taxon>Agaricomycetes</taxon>
        <taxon>Polyporales</taxon>
        <taxon>Meripilaceae</taxon>
        <taxon>Meripilus</taxon>
    </lineage>
</organism>
<dbReference type="PANTHER" id="PTHR43888">
    <property type="entry name" value="DNAJ-LIKE-2, ISOFORM A-RELATED"/>
    <property type="match status" value="1"/>
</dbReference>
<dbReference type="InterPro" id="IPR001623">
    <property type="entry name" value="DnaJ_domain"/>
</dbReference>
<evidence type="ECO:0000256" key="5">
    <source>
        <dbReference type="SAM" id="MobiDB-lite"/>
    </source>
</evidence>
<dbReference type="CDD" id="cd06257">
    <property type="entry name" value="DnaJ"/>
    <property type="match status" value="1"/>
</dbReference>
<keyword evidence="1" id="KW-0479">Metal-binding</keyword>
<evidence type="ECO:0000259" key="6">
    <source>
        <dbReference type="PROSITE" id="PS50076"/>
    </source>
</evidence>
<dbReference type="Pfam" id="PF01556">
    <property type="entry name" value="DnaJ_C"/>
    <property type="match status" value="1"/>
</dbReference>
<accession>A0AAD5YHD2</accession>
<dbReference type="InterPro" id="IPR002939">
    <property type="entry name" value="DnaJ_C"/>
</dbReference>
<dbReference type="CDD" id="cd10747">
    <property type="entry name" value="DnaJ_C"/>
    <property type="match status" value="1"/>
</dbReference>
<dbReference type="SUPFAM" id="SSF57938">
    <property type="entry name" value="DnaJ/Hsp40 cysteine-rich domain"/>
    <property type="match status" value="1"/>
</dbReference>
<dbReference type="FunFam" id="2.60.260.20:FF:000003">
    <property type="entry name" value="DnaJ subfamily A member 2"/>
    <property type="match status" value="1"/>
</dbReference>
<dbReference type="PROSITE" id="PS50076">
    <property type="entry name" value="DNAJ_2"/>
    <property type="match status" value="1"/>
</dbReference>
<feature type="compositionally biased region" description="Acidic residues" evidence="5">
    <location>
        <begin position="419"/>
        <end position="437"/>
    </location>
</feature>
<keyword evidence="3" id="KW-0863">Zinc-finger</keyword>
<dbReference type="Gene3D" id="2.60.260.20">
    <property type="entry name" value="Urease metallochaperone UreE, N-terminal domain"/>
    <property type="match status" value="2"/>
</dbReference>
<dbReference type="InterPro" id="IPR044713">
    <property type="entry name" value="DNJA1/2-like"/>
</dbReference>
<dbReference type="SUPFAM" id="SSF46565">
    <property type="entry name" value="Chaperone J-domain"/>
    <property type="match status" value="1"/>
</dbReference>
<evidence type="ECO:0000313" key="8">
    <source>
        <dbReference type="Proteomes" id="UP001212997"/>
    </source>
</evidence>
<comment type="caution">
    <text evidence="7">The sequence shown here is derived from an EMBL/GenBank/DDBJ whole genome shotgun (WGS) entry which is preliminary data.</text>
</comment>
<keyword evidence="4" id="KW-0862">Zinc</keyword>
<protein>
    <recommendedName>
        <fullName evidence="6">J domain-containing protein</fullName>
    </recommendedName>
</protein>
<dbReference type="GO" id="GO:0030544">
    <property type="term" value="F:Hsp70 protein binding"/>
    <property type="evidence" value="ECO:0007669"/>
    <property type="project" value="InterPro"/>
</dbReference>
<sequence>MAGQLLAARLSRWNLPPSVTESARPYTSSLRSSSPRLKNPDDPTAGEKFQELLAAYEILSSTEKRGIYDELGMEGLTRGGGGGPHMDPQDLFAEFFGGSGMRFGFDFGPNMRPKRAKGEDSVIPYEVSLEDLYNGKSVKMNMEKEVVCGSCKGSVALAFSSKITSHMRWYEDQERKDLQSQSRASNAMAKVGPISKLRCPECGGHGEKLREKDRCKKCKGEKTVKEKTRQEIFVERGMADRQRIVLSGAGDEEPGIPPGDVIFVLKTRHHDSFERSGNDLLATVHITLSEALLGFSRILLTHLDGRGVHVSSPKGKIIKPGDSIVLRNEGMPVFKNPDQKGQLYVVLEVDMPDESWLRTVDPKALEPLLPPKKPEMDPKPAIVDEVPFEESDIVDVRDTPFAPSNFFDHGFHTAQFGAGDEDDWEDEDDDDDDEEGQPECRPQ</sequence>
<dbReference type="InterPro" id="IPR036410">
    <property type="entry name" value="HSP_DnaJ_Cys-rich_dom_sf"/>
</dbReference>
<dbReference type="GO" id="GO:0006457">
    <property type="term" value="P:protein folding"/>
    <property type="evidence" value="ECO:0007669"/>
    <property type="project" value="InterPro"/>
</dbReference>
<keyword evidence="2" id="KW-0677">Repeat</keyword>
<dbReference type="GO" id="GO:0008270">
    <property type="term" value="F:zinc ion binding"/>
    <property type="evidence" value="ECO:0007669"/>
    <property type="project" value="UniProtKB-KW"/>
</dbReference>
<dbReference type="Gene3D" id="1.10.287.110">
    <property type="entry name" value="DnaJ domain"/>
    <property type="match status" value="1"/>
</dbReference>
<keyword evidence="8" id="KW-1185">Reference proteome</keyword>
<dbReference type="InterPro" id="IPR008971">
    <property type="entry name" value="HSP40/DnaJ_pept-bd"/>
</dbReference>
<evidence type="ECO:0000256" key="3">
    <source>
        <dbReference type="ARBA" id="ARBA00022771"/>
    </source>
</evidence>
<feature type="domain" description="J" evidence="6">
    <location>
        <begin position="8"/>
        <end position="72"/>
    </location>
</feature>
<dbReference type="PRINTS" id="PR00625">
    <property type="entry name" value="JDOMAIN"/>
</dbReference>
<dbReference type="GO" id="GO:0051082">
    <property type="term" value="F:unfolded protein binding"/>
    <property type="evidence" value="ECO:0007669"/>
    <property type="project" value="InterPro"/>
</dbReference>
<evidence type="ECO:0000256" key="1">
    <source>
        <dbReference type="ARBA" id="ARBA00022723"/>
    </source>
</evidence>
<proteinExistence type="predicted"/>
<evidence type="ECO:0000313" key="7">
    <source>
        <dbReference type="EMBL" id="KAJ3482036.1"/>
    </source>
</evidence>
<evidence type="ECO:0000256" key="4">
    <source>
        <dbReference type="ARBA" id="ARBA00022833"/>
    </source>
</evidence>
<dbReference type="InterPro" id="IPR036869">
    <property type="entry name" value="J_dom_sf"/>
</dbReference>
<feature type="region of interest" description="Disordered" evidence="5">
    <location>
        <begin position="17"/>
        <end position="45"/>
    </location>
</feature>